<dbReference type="SMART" id="SM00849">
    <property type="entry name" value="Lactamase_B"/>
    <property type="match status" value="1"/>
</dbReference>
<dbReference type="Gene3D" id="3.60.15.10">
    <property type="entry name" value="Ribonuclease Z/Hydroxyacylglutathione hydrolase-like"/>
    <property type="match status" value="1"/>
</dbReference>
<sequence>MESITILYDNKAVEGFTADWGFSALIETDEETLLFDTGAKPEILKENGEKAGVDWQSIDFIFISHNHWDHTGGLPFILQVTNQPELVIPETDLEYFEELAGEKAICVPVNAPTYISEKFISTGIMATGMENPAAEHSLIFQSSKGFILITGCSHPGIVEIAKRATTICGEKLLLTIGGFHLYKKDAAEIEEIAQQLKNFTEYVAPCHCTGDLGIEIFKTLWKERFIEAKAGVEIPLQEA</sequence>
<reference evidence="2 3" key="1">
    <citation type="submission" date="2017-05" db="EMBL/GenBank/DDBJ databases">
        <authorList>
            <person name="Varghese N."/>
            <person name="Submissions S."/>
        </authorList>
    </citation>
    <scope>NUCLEOTIDE SEQUENCE [LARGE SCALE GENOMIC DNA]</scope>
    <source>
        <strain evidence="2 3">DSM 15522</strain>
    </source>
</reference>
<proteinExistence type="predicted"/>
<dbReference type="RefSeq" id="WP_283399889.1">
    <property type="nucleotide sequence ID" value="NZ_FXUB01000001.1"/>
</dbReference>
<dbReference type="InterPro" id="IPR036866">
    <property type="entry name" value="RibonucZ/Hydroxyglut_hydro"/>
</dbReference>
<name>A0ABY1NDB8_9BACT</name>
<gene>
    <name evidence="2" type="ORF">SAMN06265339_0383</name>
</gene>
<dbReference type="Proteomes" id="UP001157911">
    <property type="component" value="Unassembled WGS sequence"/>
</dbReference>
<evidence type="ECO:0000259" key="1">
    <source>
        <dbReference type="SMART" id="SM00849"/>
    </source>
</evidence>
<dbReference type="CDD" id="cd07713">
    <property type="entry name" value="DHPS-like_MBL-fold"/>
    <property type="match status" value="1"/>
</dbReference>
<evidence type="ECO:0000313" key="2">
    <source>
        <dbReference type="EMBL" id="SMP06505.1"/>
    </source>
</evidence>
<dbReference type="PANTHER" id="PTHR13754">
    <property type="entry name" value="METALLO-BETA-LACTAMASE SUPERFAMILY PROTEIN"/>
    <property type="match status" value="1"/>
</dbReference>
<dbReference type="InterPro" id="IPR052926">
    <property type="entry name" value="Metallo-beta-lactamase_dom"/>
</dbReference>
<organism evidence="2 3">
    <name type="scientific">Desulfurobacterium pacificum</name>
    <dbReference type="NCBI Taxonomy" id="240166"/>
    <lineage>
        <taxon>Bacteria</taxon>
        <taxon>Pseudomonadati</taxon>
        <taxon>Aquificota</taxon>
        <taxon>Aquificia</taxon>
        <taxon>Desulfurobacteriales</taxon>
        <taxon>Desulfurobacteriaceae</taxon>
        <taxon>Desulfurobacterium</taxon>
    </lineage>
</organism>
<dbReference type="InterPro" id="IPR041712">
    <property type="entry name" value="DHPS-like_MBL-fold"/>
</dbReference>
<dbReference type="PANTHER" id="PTHR13754:SF13">
    <property type="entry name" value="METALLO-BETA-LACTAMASE SUPERFAMILY PROTEIN (AFU_ORTHOLOGUE AFUA_3G07630)"/>
    <property type="match status" value="1"/>
</dbReference>
<evidence type="ECO:0000313" key="3">
    <source>
        <dbReference type="Proteomes" id="UP001157911"/>
    </source>
</evidence>
<dbReference type="SUPFAM" id="SSF56281">
    <property type="entry name" value="Metallo-hydrolase/oxidoreductase"/>
    <property type="match status" value="1"/>
</dbReference>
<accession>A0ABY1NDB8</accession>
<dbReference type="InterPro" id="IPR001279">
    <property type="entry name" value="Metallo-B-lactamas"/>
</dbReference>
<feature type="domain" description="Metallo-beta-lactamase" evidence="1">
    <location>
        <begin position="20"/>
        <end position="207"/>
    </location>
</feature>
<keyword evidence="3" id="KW-1185">Reference proteome</keyword>
<dbReference type="EMBL" id="FXUB01000001">
    <property type="protein sequence ID" value="SMP06505.1"/>
    <property type="molecule type" value="Genomic_DNA"/>
</dbReference>
<dbReference type="Pfam" id="PF00753">
    <property type="entry name" value="Lactamase_B"/>
    <property type="match status" value="1"/>
</dbReference>
<comment type="caution">
    <text evidence="2">The sequence shown here is derived from an EMBL/GenBank/DDBJ whole genome shotgun (WGS) entry which is preliminary data.</text>
</comment>
<protein>
    <submittedName>
        <fullName evidence="2">7,8-dihydropterin-6-yl-methyl-4-(Beta-D-ribofuranosyl)aminobenzene 5'-phosphate synthase</fullName>
    </submittedName>
</protein>